<keyword evidence="2" id="KW-1185">Reference proteome</keyword>
<protein>
    <submittedName>
        <fullName evidence="1">Uncharacterized protein</fullName>
    </submittedName>
</protein>
<gene>
    <name evidence="1" type="ORF">ACD661_08220</name>
</gene>
<sequence>MYTRADFGLKLKEWVRTKQDVADIGNWVYSIYLDHIEDIDREFRHILITLNYMEDGPEFALSYKRLDEIADDLIAGKKDINLDY</sequence>
<dbReference type="RefSeq" id="WP_400187382.1">
    <property type="nucleotide sequence ID" value="NZ_JBGORX010000002.1"/>
</dbReference>
<organism evidence="1 2">
    <name type="scientific">Legionella lytica</name>
    <dbReference type="NCBI Taxonomy" id="96232"/>
    <lineage>
        <taxon>Bacteria</taxon>
        <taxon>Pseudomonadati</taxon>
        <taxon>Pseudomonadota</taxon>
        <taxon>Gammaproteobacteria</taxon>
        <taxon>Legionellales</taxon>
        <taxon>Legionellaceae</taxon>
        <taxon>Legionella</taxon>
    </lineage>
</organism>
<reference evidence="1 2" key="1">
    <citation type="submission" date="2024-08" db="EMBL/GenBank/DDBJ databases">
        <title>Draft Genome Sequence of Legionella lytica strain DSB2004, Isolated From a Fire Sprinkler System.</title>
        <authorList>
            <person name="Everhart A.D."/>
            <person name="Kidane D.T."/>
            <person name="Farone A.L."/>
            <person name="Farone M.B."/>
        </authorList>
    </citation>
    <scope>NUCLEOTIDE SEQUENCE [LARGE SCALE GENOMIC DNA]</scope>
    <source>
        <strain evidence="1 2">DSB2004</strain>
    </source>
</reference>
<dbReference type="Proteomes" id="UP001615550">
    <property type="component" value="Unassembled WGS sequence"/>
</dbReference>
<evidence type="ECO:0000313" key="2">
    <source>
        <dbReference type="Proteomes" id="UP001615550"/>
    </source>
</evidence>
<proteinExistence type="predicted"/>
<name>A0ABW8D763_9GAMM</name>
<dbReference type="EMBL" id="JBGORX010000002">
    <property type="protein sequence ID" value="MFJ1268536.1"/>
    <property type="molecule type" value="Genomic_DNA"/>
</dbReference>
<comment type="caution">
    <text evidence="1">The sequence shown here is derived from an EMBL/GenBank/DDBJ whole genome shotgun (WGS) entry which is preliminary data.</text>
</comment>
<accession>A0ABW8D763</accession>
<evidence type="ECO:0000313" key="1">
    <source>
        <dbReference type="EMBL" id="MFJ1268536.1"/>
    </source>
</evidence>